<evidence type="ECO:0000313" key="2">
    <source>
        <dbReference type="Proteomes" id="UP001501598"/>
    </source>
</evidence>
<comment type="caution">
    <text evidence="1">The sequence shown here is derived from an EMBL/GenBank/DDBJ whole genome shotgun (WGS) entry which is preliminary data.</text>
</comment>
<protein>
    <submittedName>
        <fullName evidence="1">Uncharacterized protein</fullName>
    </submittedName>
</protein>
<organism evidence="1 2">
    <name type="scientific">Pseudonocardia xishanensis</name>
    <dbReference type="NCBI Taxonomy" id="630995"/>
    <lineage>
        <taxon>Bacteria</taxon>
        <taxon>Bacillati</taxon>
        <taxon>Actinomycetota</taxon>
        <taxon>Actinomycetes</taxon>
        <taxon>Pseudonocardiales</taxon>
        <taxon>Pseudonocardiaceae</taxon>
        <taxon>Pseudonocardia</taxon>
    </lineage>
</organism>
<dbReference type="RefSeq" id="WP_345411430.1">
    <property type="nucleotide sequence ID" value="NZ_BAABGT010000002.1"/>
</dbReference>
<gene>
    <name evidence="1" type="ORF">GCM10023175_00460</name>
</gene>
<reference evidence="2" key="1">
    <citation type="journal article" date="2019" name="Int. J. Syst. Evol. Microbiol.">
        <title>The Global Catalogue of Microorganisms (GCM) 10K type strain sequencing project: providing services to taxonomists for standard genome sequencing and annotation.</title>
        <authorList>
            <consortium name="The Broad Institute Genomics Platform"/>
            <consortium name="The Broad Institute Genome Sequencing Center for Infectious Disease"/>
            <person name="Wu L."/>
            <person name="Ma J."/>
        </authorList>
    </citation>
    <scope>NUCLEOTIDE SEQUENCE [LARGE SCALE GENOMIC DNA]</scope>
    <source>
        <strain evidence="2">JCM 17906</strain>
    </source>
</reference>
<name>A0ABP8RC61_9PSEU</name>
<accession>A0ABP8RC61</accession>
<dbReference type="EMBL" id="BAABGT010000002">
    <property type="protein sequence ID" value="GAA4535201.1"/>
    <property type="molecule type" value="Genomic_DNA"/>
</dbReference>
<sequence length="130" mass="14876">MGIFSRRPTVPRIEPTPTHLDIEWFRDYVDDVFDRSGVDPNDRENTVGLLGRITSMLGLTARSPMLQNDAAWAWEQTQAYIGSDEGMPWNVASLVAGWDVRSVPVMEQELDKFRVMVIDAGRRFGEFRDE</sequence>
<dbReference type="Proteomes" id="UP001501598">
    <property type="component" value="Unassembled WGS sequence"/>
</dbReference>
<keyword evidence="2" id="KW-1185">Reference proteome</keyword>
<proteinExistence type="predicted"/>
<evidence type="ECO:0000313" key="1">
    <source>
        <dbReference type="EMBL" id="GAA4535201.1"/>
    </source>
</evidence>